<proteinExistence type="predicted"/>
<evidence type="ECO:0000256" key="1">
    <source>
        <dbReference type="SAM" id="MobiDB-lite"/>
    </source>
</evidence>
<protein>
    <submittedName>
        <fullName evidence="2">Uncharacterized protein</fullName>
    </submittedName>
</protein>
<reference evidence="2" key="1">
    <citation type="submission" date="2020-05" db="UniProtKB">
        <authorList>
            <consortium name="EnsemblMetazoa"/>
        </authorList>
    </citation>
    <scope>IDENTIFICATION</scope>
    <source>
        <strain evidence="2">TTRI</strain>
    </source>
</reference>
<dbReference type="VEuPathDB" id="VectorBase:GAUT036822"/>
<feature type="region of interest" description="Disordered" evidence="1">
    <location>
        <begin position="86"/>
        <end position="105"/>
    </location>
</feature>
<accession>A0A1A9VGX2</accession>
<sequence length="218" mass="23446">MLTNKRRKSHSIYNRLVAVALICGLLFCDGIQTSLTSSITETIATASVTSSSPSSSSNTSVSSSSAAIAAKVSHATVPFTIATTTTTTATTPTPTTPNSISFGPTLTETNKLPANVRDVNNDMVKLQCQVMAQPSLMKCVKGKCVDFICGKRMIELLSTMNNHHRPQENEENSLLGMEDDRDDNASEHSKSSVTIKVIPQITDSLDLHARGSPNPYWD</sequence>
<feature type="compositionally biased region" description="Low complexity" evidence="1">
    <location>
        <begin position="86"/>
        <end position="97"/>
    </location>
</feature>
<evidence type="ECO:0000313" key="2">
    <source>
        <dbReference type="EnsemblMetazoa" id="GAUT036822-PA"/>
    </source>
</evidence>
<evidence type="ECO:0000313" key="3">
    <source>
        <dbReference type="Proteomes" id="UP000078200"/>
    </source>
</evidence>
<keyword evidence="3" id="KW-1185">Reference proteome</keyword>
<organism evidence="2 3">
    <name type="scientific">Glossina austeni</name>
    <name type="common">Savannah tsetse fly</name>
    <dbReference type="NCBI Taxonomy" id="7395"/>
    <lineage>
        <taxon>Eukaryota</taxon>
        <taxon>Metazoa</taxon>
        <taxon>Ecdysozoa</taxon>
        <taxon>Arthropoda</taxon>
        <taxon>Hexapoda</taxon>
        <taxon>Insecta</taxon>
        <taxon>Pterygota</taxon>
        <taxon>Neoptera</taxon>
        <taxon>Endopterygota</taxon>
        <taxon>Diptera</taxon>
        <taxon>Brachycera</taxon>
        <taxon>Muscomorpha</taxon>
        <taxon>Hippoboscoidea</taxon>
        <taxon>Glossinidae</taxon>
        <taxon>Glossina</taxon>
    </lineage>
</organism>
<dbReference type="EnsemblMetazoa" id="GAUT036822-RA">
    <property type="protein sequence ID" value="GAUT036822-PA"/>
    <property type="gene ID" value="GAUT036822"/>
</dbReference>
<dbReference type="AlphaFoldDB" id="A0A1A9VGX2"/>
<feature type="region of interest" description="Disordered" evidence="1">
    <location>
        <begin position="161"/>
        <end position="195"/>
    </location>
</feature>
<dbReference type="Proteomes" id="UP000078200">
    <property type="component" value="Unassembled WGS sequence"/>
</dbReference>
<name>A0A1A9VGX2_GLOAU</name>